<comment type="similarity">
    <text evidence="1">Belongs to the AHA1 family.</text>
</comment>
<proteinExistence type="inferred from homology"/>
<accession>A0A1V9A0Z6</accession>
<dbReference type="OrthoDB" id="9803476at2"/>
<keyword evidence="4" id="KW-1185">Reference proteome</keyword>
<organism evidence="3 4">
    <name type="scientific">Saccharomonospora piscinae</name>
    <dbReference type="NCBI Taxonomy" id="687388"/>
    <lineage>
        <taxon>Bacteria</taxon>
        <taxon>Bacillati</taxon>
        <taxon>Actinomycetota</taxon>
        <taxon>Actinomycetes</taxon>
        <taxon>Pseudonocardiales</taxon>
        <taxon>Pseudonocardiaceae</taxon>
        <taxon>Saccharomonospora</taxon>
    </lineage>
</organism>
<dbReference type="InterPro" id="IPR023393">
    <property type="entry name" value="START-like_dom_sf"/>
</dbReference>
<sequence>MNPDRIERDVLIDAPADRVWATLVEFSWVDDGGRRGLTPRTGERFVAHNAQEGDYPIVIEKSEPPRYLAYRWASAFEGTEPAEGNSTLVEFTLAEEQGGTRLTVVESGFATLPQQHRAQALDENTGGWEAQLDALRKSVAA</sequence>
<feature type="domain" description="Activator of Hsp90 ATPase homologue 1/2-like C-terminal" evidence="2">
    <location>
        <begin position="13"/>
        <end position="138"/>
    </location>
</feature>
<evidence type="ECO:0000313" key="4">
    <source>
        <dbReference type="Proteomes" id="UP000192591"/>
    </source>
</evidence>
<dbReference type="STRING" id="1962155.B1813_14925"/>
<evidence type="ECO:0000256" key="1">
    <source>
        <dbReference type="ARBA" id="ARBA00006817"/>
    </source>
</evidence>
<reference evidence="3 4" key="1">
    <citation type="submission" date="2017-02" db="EMBL/GenBank/DDBJ databases">
        <title>Draft genome of Saccharomonospora sp. 154.</title>
        <authorList>
            <person name="Alonso-Carmona G.S."/>
            <person name="De La Haba R."/>
            <person name="Vera-Gargallo B."/>
            <person name="Sandoval-Trujillo A.H."/>
            <person name="Ramirez-Duran N."/>
            <person name="Ventosa A."/>
        </authorList>
    </citation>
    <scope>NUCLEOTIDE SEQUENCE [LARGE SCALE GENOMIC DNA]</scope>
    <source>
        <strain evidence="3 4">LRS4.154</strain>
    </source>
</reference>
<evidence type="ECO:0000313" key="3">
    <source>
        <dbReference type="EMBL" id="OQO90817.1"/>
    </source>
</evidence>
<evidence type="ECO:0000259" key="2">
    <source>
        <dbReference type="Pfam" id="PF08327"/>
    </source>
</evidence>
<dbReference type="InterPro" id="IPR013538">
    <property type="entry name" value="ASHA1/2-like_C"/>
</dbReference>
<dbReference type="Gene3D" id="3.30.530.20">
    <property type="match status" value="1"/>
</dbReference>
<dbReference type="RefSeq" id="WP_024876605.1">
    <property type="nucleotide sequence ID" value="NZ_AZUM01000004.1"/>
</dbReference>
<protein>
    <submittedName>
        <fullName evidence="3">Polyketide cyclase</fullName>
    </submittedName>
</protein>
<dbReference type="SUPFAM" id="SSF55961">
    <property type="entry name" value="Bet v1-like"/>
    <property type="match status" value="1"/>
</dbReference>
<dbReference type="Proteomes" id="UP000192591">
    <property type="component" value="Unassembled WGS sequence"/>
</dbReference>
<gene>
    <name evidence="3" type="ORF">B1813_14925</name>
</gene>
<dbReference type="AlphaFoldDB" id="A0A1V9A0Z6"/>
<comment type="caution">
    <text evidence="3">The sequence shown here is derived from an EMBL/GenBank/DDBJ whole genome shotgun (WGS) entry which is preliminary data.</text>
</comment>
<name>A0A1V9A0Z6_SACPI</name>
<dbReference type="EMBL" id="MWIH01000006">
    <property type="protein sequence ID" value="OQO90817.1"/>
    <property type="molecule type" value="Genomic_DNA"/>
</dbReference>
<dbReference type="Pfam" id="PF08327">
    <property type="entry name" value="AHSA1"/>
    <property type="match status" value="1"/>
</dbReference>